<proteinExistence type="predicted"/>
<name>A0A4Z2HX40_9TELE</name>
<evidence type="ECO:0000313" key="3">
    <source>
        <dbReference type="Proteomes" id="UP000314294"/>
    </source>
</evidence>
<dbReference type="Proteomes" id="UP000314294">
    <property type="component" value="Unassembled WGS sequence"/>
</dbReference>
<gene>
    <name evidence="2" type="ORF">EYF80_020239</name>
</gene>
<evidence type="ECO:0000313" key="2">
    <source>
        <dbReference type="EMBL" id="TNN69594.1"/>
    </source>
</evidence>
<dbReference type="AlphaFoldDB" id="A0A4Z2HX40"/>
<feature type="compositionally biased region" description="Polar residues" evidence="1">
    <location>
        <begin position="69"/>
        <end position="79"/>
    </location>
</feature>
<evidence type="ECO:0000256" key="1">
    <source>
        <dbReference type="SAM" id="MobiDB-lite"/>
    </source>
</evidence>
<keyword evidence="3" id="KW-1185">Reference proteome</keyword>
<sequence length="96" mass="10940">MACCRLRGAAVSYRGDYRRRRPLAGHFITMREQRGKHQEKRRKTPSEESSGGGQRSGQPQRTRHPIGRETSSSLYSQSDLCTNIQFDTPALNRSTM</sequence>
<dbReference type="EMBL" id="SRLO01000174">
    <property type="protein sequence ID" value="TNN69594.1"/>
    <property type="molecule type" value="Genomic_DNA"/>
</dbReference>
<comment type="caution">
    <text evidence="2">The sequence shown here is derived from an EMBL/GenBank/DDBJ whole genome shotgun (WGS) entry which is preliminary data.</text>
</comment>
<accession>A0A4Z2HX40</accession>
<protein>
    <submittedName>
        <fullName evidence="2">Uncharacterized protein</fullName>
    </submittedName>
</protein>
<feature type="region of interest" description="Disordered" evidence="1">
    <location>
        <begin position="15"/>
        <end position="79"/>
    </location>
</feature>
<organism evidence="2 3">
    <name type="scientific">Liparis tanakae</name>
    <name type="common">Tanaka's snailfish</name>
    <dbReference type="NCBI Taxonomy" id="230148"/>
    <lineage>
        <taxon>Eukaryota</taxon>
        <taxon>Metazoa</taxon>
        <taxon>Chordata</taxon>
        <taxon>Craniata</taxon>
        <taxon>Vertebrata</taxon>
        <taxon>Euteleostomi</taxon>
        <taxon>Actinopterygii</taxon>
        <taxon>Neopterygii</taxon>
        <taxon>Teleostei</taxon>
        <taxon>Neoteleostei</taxon>
        <taxon>Acanthomorphata</taxon>
        <taxon>Eupercaria</taxon>
        <taxon>Perciformes</taxon>
        <taxon>Cottioidei</taxon>
        <taxon>Cottales</taxon>
        <taxon>Liparidae</taxon>
        <taxon>Liparis</taxon>
    </lineage>
</organism>
<reference evidence="2 3" key="1">
    <citation type="submission" date="2019-03" db="EMBL/GenBank/DDBJ databases">
        <title>First draft genome of Liparis tanakae, snailfish: a comprehensive survey of snailfish specific genes.</title>
        <authorList>
            <person name="Kim W."/>
            <person name="Song I."/>
            <person name="Jeong J.-H."/>
            <person name="Kim D."/>
            <person name="Kim S."/>
            <person name="Ryu S."/>
            <person name="Song J.Y."/>
            <person name="Lee S.K."/>
        </authorList>
    </citation>
    <scope>NUCLEOTIDE SEQUENCE [LARGE SCALE GENOMIC DNA]</scope>
    <source>
        <tissue evidence="2">Muscle</tissue>
    </source>
</reference>